<comment type="caution">
    <text evidence="1">The sequence shown here is derived from an EMBL/GenBank/DDBJ whole genome shotgun (WGS) entry which is preliminary data.</text>
</comment>
<evidence type="ECO:0000313" key="2">
    <source>
        <dbReference type="Proteomes" id="UP000483004"/>
    </source>
</evidence>
<accession>A0A6L3W1F8</accession>
<proteinExistence type="predicted"/>
<dbReference type="EMBL" id="WBMR01000004">
    <property type="protein sequence ID" value="KAB2388671.1"/>
    <property type="molecule type" value="Genomic_DNA"/>
</dbReference>
<reference evidence="1 2" key="1">
    <citation type="submission" date="2019-09" db="EMBL/GenBank/DDBJ databases">
        <title>Actinomadura physcomitrii sp. nov., a novel actinomycete isolated from moss [Physcomitrium sphaericum (Ludw) Fuernr].</title>
        <authorList>
            <person name="Liu C."/>
            <person name="Zhuang X."/>
        </authorList>
    </citation>
    <scope>NUCLEOTIDE SEQUENCE [LARGE SCALE GENOMIC DNA]</scope>
    <source>
        <strain evidence="1 2">CYP1-1B</strain>
    </source>
</reference>
<dbReference type="AlphaFoldDB" id="A0A6L3W1F8"/>
<name>A0A6L3W1F8_9ACTN</name>
<gene>
    <name evidence="1" type="ORF">F9B16_03070</name>
</gene>
<organism evidence="1 2">
    <name type="scientific">Actinomadura montaniterrae</name>
    <dbReference type="NCBI Taxonomy" id="1803903"/>
    <lineage>
        <taxon>Bacteria</taxon>
        <taxon>Bacillati</taxon>
        <taxon>Actinomycetota</taxon>
        <taxon>Actinomycetes</taxon>
        <taxon>Streptosporangiales</taxon>
        <taxon>Thermomonosporaceae</taxon>
        <taxon>Actinomadura</taxon>
    </lineage>
</organism>
<keyword evidence="2" id="KW-1185">Reference proteome</keyword>
<evidence type="ECO:0000313" key="1">
    <source>
        <dbReference type="EMBL" id="KAB2388671.1"/>
    </source>
</evidence>
<protein>
    <submittedName>
        <fullName evidence="1">Uncharacterized protein</fullName>
    </submittedName>
</protein>
<sequence>MPADEGVSVELGRFPRVEPRRQARAYVTGLLAPVEPSPPHPNLNPLIVVLAGHRRVGHVGEAAGGLVDAITSAVAVAQTSDRCWGQAAVASAAGKALVWS</sequence>
<dbReference type="OrthoDB" id="4954307at2"/>
<dbReference type="Proteomes" id="UP000483004">
    <property type="component" value="Unassembled WGS sequence"/>
</dbReference>